<dbReference type="HAMAP" id="MF_01006">
    <property type="entry name" value="Undec_diphosphatase"/>
    <property type="match status" value="1"/>
</dbReference>
<dbReference type="EC" id="3.6.1.27" evidence="3 17"/>
<keyword evidence="9 17" id="KW-0573">Peptidoglycan synthesis</keyword>
<evidence type="ECO:0000256" key="10">
    <source>
        <dbReference type="ARBA" id="ARBA00022989"/>
    </source>
</evidence>
<comment type="catalytic activity">
    <reaction evidence="16 17">
        <text>di-trans,octa-cis-undecaprenyl diphosphate + H2O = di-trans,octa-cis-undecaprenyl phosphate + phosphate + H(+)</text>
        <dbReference type="Rhea" id="RHEA:28094"/>
        <dbReference type="ChEBI" id="CHEBI:15377"/>
        <dbReference type="ChEBI" id="CHEBI:15378"/>
        <dbReference type="ChEBI" id="CHEBI:43474"/>
        <dbReference type="ChEBI" id="CHEBI:58405"/>
        <dbReference type="ChEBI" id="CHEBI:60392"/>
        <dbReference type="EC" id="3.6.1.27"/>
    </reaction>
</comment>
<dbReference type="Proteomes" id="UP000192660">
    <property type="component" value="Unassembled WGS sequence"/>
</dbReference>
<feature type="transmembrane region" description="Helical" evidence="17">
    <location>
        <begin position="176"/>
        <end position="197"/>
    </location>
</feature>
<dbReference type="OrthoDB" id="9808289at2"/>
<dbReference type="RefSeq" id="WP_020373040.1">
    <property type="nucleotide sequence ID" value="NZ_FWWY01000001.1"/>
</dbReference>
<evidence type="ECO:0000313" key="18">
    <source>
        <dbReference type="EMBL" id="SMC06643.1"/>
    </source>
</evidence>
<evidence type="ECO:0000256" key="9">
    <source>
        <dbReference type="ARBA" id="ARBA00022984"/>
    </source>
</evidence>
<dbReference type="GO" id="GO:0008360">
    <property type="term" value="P:regulation of cell shape"/>
    <property type="evidence" value="ECO:0007669"/>
    <property type="project" value="UniProtKB-KW"/>
</dbReference>
<evidence type="ECO:0000256" key="7">
    <source>
        <dbReference type="ARBA" id="ARBA00022801"/>
    </source>
</evidence>
<dbReference type="EMBL" id="FWWY01000001">
    <property type="protein sequence ID" value="SMC06643.1"/>
    <property type="molecule type" value="Genomic_DNA"/>
</dbReference>
<dbReference type="GO" id="GO:0005886">
    <property type="term" value="C:plasma membrane"/>
    <property type="evidence" value="ECO:0007669"/>
    <property type="project" value="UniProtKB-SubCell"/>
</dbReference>
<evidence type="ECO:0000256" key="17">
    <source>
        <dbReference type="HAMAP-Rule" id="MF_01006"/>
    </source>
</evidence>
<keyword evidence="10 17" id="KW-1133">Transmembrane helix</keyword>
<dbReference type="GO" id="GO:0046677">
    <property type="term" value="P:response to antibiotic"/>
    <property type="evidence" value="ECO:0007669"/>
    <property type="project" value="UniProtKB-UniRule"/>
</dbReference>
<dbReference type="PANTHER" id="PTHR30622:SF2">
    <property type="entry name" value="UNDECAPRENYL-DIPHOSPHATASE"/>
    <property type="match status" value="1"/>
</dbReference>
<dbReference type="PANTHER" id="PTHR30622">
    <property type="entry name" value="UNDECAPRENYL-DIPHOSPHATASE"/>
    <property type="match status" value="1"/>
</dbReference>
<evidence type="ECO:0000313" key="19">
    <source>
        <dbReference type="Proteomes" id="UP000192660"/>
    </source>
</evidence>
<comment type="miscellaneous">
    <text evidence="17">Bacitracin is thought to be involved in the inhibition of peptidoglycan synthesis by sequestering undecaprenyl diphosphate, thereby reducing the pool of lipid carrier available.</text>
</comment>
<evidence type="ECO:0000256" key="11">
    <source>
        <dbReference type="ARBA" id="ARBA00023136"/>
    </source>
</evidence>
<dbReference type="GO" id="GO:0050380">
    <property type="term" value="F:undecaprenyl-diphosphatase activity"/>
    <property type="evidence" value="ECO:0007669"/>
    <property type="project" value="UniProtKB-UniRule"/>
</dbReference>
<dbReference type="GO" id="GO:0071555">
    <property type="term" value="P:cell wall organization"/>
    <property type="evidence" value="ECO:0007669"/>
    <property type="project" value="UniProtKB-KW"/>
</dbReference>
<evidence type="ECO:0000256" key="2">
    <source>
        <dbReference type="ARBA" id="ARBA00010621"/>
    </source>
</evidence>
<proteinExistence type="inferred from homology"/>
<protein>
    <recommendedName>
        <fullName evidence="4 17">Undecaprenyl-diphosphatase</fullName>
        <ecNumber evidence="3 17">3.6.1.27</ecNumber>
    </recommendedName>
    <alternativeName>
        <fullName evidence="15 17">Bacitracin resistance protein</fullName>
    </alternativeName>
    <alternativeName>
        <fullName evidence="14 17">Undecaprenyl pyrophosphate phosphatase</fullName>
    </alternativeName>
</protein>
<evidence type="ECO:0000256" key="3">
    <source>
        <dbReference type="ARBA" id="ARBA00012374"/>
    </source>
</evidence>
<dbReference type="GO" id="GO:0009252">
    <property type="term" value="P:peptidoglycan biosynthetic process"/>
    <property type="evidence" value="ECO:0007669"/>
    <property type="project" value="UniProtKB-KW"/>
</dbReference>
<keyword evidence="6 17" id="KW-0812">Transmembrane</keyword>
<sequence length="259" mass="28016">MWRIMILGLVQGLTEFLPVSSSGHLIVLRTFFGLSSHGAEMEVALHVGTLLAILVGYRNDLLELLKGLMNKKKWARRTTALVIVATIPAVLIGYALEDWISQWFFPLAVGAGWLMTTAALWLTPPATYGEKRITSLTWVSALVIGIAQSVALWPGLSRSGTTIFAGRVLGLAPQEAARFSFYMAIPVTLGASVLTLAPGNHLLSGGSQGAIVFGMGMAAISGIFAIEWVKHALATTRLWRRFGWYTLILGVATFWLGGF</sequence>
<evidence type="ECO:0000256" key="4">
    <source>
        <dbReference type="ARBA" id="ARBA00021581"/>
    </source>
</evidence>
<feature type="transmembrane region" description="Helical" evidence="17">
    <location>
        <begin position="135"/>
        <end position="156"/>
    </location>
</feature>
<keyword evidence="12 17" id="KW-0046">Antibiotic resistance</keyword>
<dbReference type="STRING" id="28034.BFX07_13015"/>
<accession>A0A1W1WLN9</accession>
<evidence type="ECO:0000256" key="13">
    <source>
        <dbReference type="ARBA" id="ARBA00023316"/>
    </source>
</evidence>
<evidence type="ECO:0000256" key="8">
    <source>
        <dbReference type="ARBA" id="ARBA00022960"/>
    </source>
</evidence>
<keyword evidence="7 17" id="KW-0378">Hydrolase</keyword>
<feature type="transmembrane region" description="Helical" evidence="17">
    <location>
        <begin position="78"/>
        <end position="96"/>
    </location>
</feature>
<name>A0A1W1WLN9_SULTA</name>
<evidence type="ECO:0000256" key="6">
    <source>
        <dbReference type="ARBA" id="ARBA00022692"/>
    </source>
</evidence>
<evidence type="ECO:0000256" key="5">
    <source>
        <dbReference type="ARBA" id="ARBA00022475"/>
    </source>
</evidence>
<evidence type="ECO:0000256" key="1">
    <source>
        <dbReference type="ARBA" id="ARBA00004651"/>
    </source>
</evidence>
<feature type="transmembrane region" description="Helical" evidence="17">
    <location>
        <begin position="242"/>
        <end position="258"/>
    </location>
</feature>
<comment type="subcellular location">
    <subcellularLocation>
        <location evidence="1 17">Cell membrane</location>
        <topology evidence="1 17">Multi-pass membrane protein</topology>
    </subcellularLocation>
</comment>
<organism evidence="18 19">
    <name type="scientific">Sulfobacillus thermosulfidooxidans (strain DSM 9293 / VKM B-1269 / AT-1)</name>
    <dbReference type="NCBI Taxonomy" id="929705"/>
    <lineage>
        <taxon>Bacteria</taxon>
        <taxon>Bacillati</taxon>
        <taxon>Bacillota</taxon>
        <taxon>Clostridia</taxon>
        <taxon>Eubacteriales</taxon>
        <taxon>Clostridiales Family XVII. Incertae Sedis</taxon>
        <taxon>Sulfobacillus</taxon>
    </lineage>
</organism>
<comment type="function">
    <text evidence="17">Catalyzes the dephosphorylation of undecaprenyl diphosphate (UPP). Confers resistance to bacitracin.</text>
</comment>
<keyword evidence="19" id="KW-1185">Reference proteome</keyword>
<gene>
    <name evidence="17" type="primary">uppP</name>
    <name evidence="18" type="ORF">SAMN00768000_2928</name>
</gene>
<keyword evidence="13 17" id="KW-0961">Cell wall biogenesis/degradation</keyword>
<feature type="transmembrane region" description="Helical" evidence="17">
    <location>
        <begin position="102"/>
        <end position="123"/>
    </location>
</feature>
<evidence type="ECO:0000256" key="15">
    <source>
        <dbReference type="ARBA" id="ARBA00032932"/>
    </source>
</evidence>
<keyword evidence="5 17" id="KW-1003">Cell membrane</keyword>
<evidence type="ECO:0000256" key="16">
    <source>
        <dbReference type="ARBA" id="ARBA00047594"/>
    </source>
</evidence>
<evidence type="ECO:0000256" key="14">
    <source>
        <dbReference type="ARBA" id="ARBA00032707"/>
    </source>
</evidence>
<feature type="transmembrane region" description="Helical" evidence="17">
    <location>
        <begin position="209"/>
        <end position="230"/>
    </location>
</feature>
<comment type="similarity">
    <text evidence="2 17">Belongs to the UppP family.</text>
</comment>
<dbReference type="Pfam" id="PF02673">
    <property type="entry name" value="BacA"/>
    <property type="match status" value="1"/>
</dbReference>
<reference evidence="19" key="1">
    <citation type="submission" date="2017-04" db="EMBL/GenBank/DDBJ databases">
        <authorList>
            <person name="Varghese N."/>
            <person name="Submissions S."/>
        </authorList>
    </citation>
    <scope>NUCLEOTIDE SEQUENCE [LARGE SCALE GENOMIC DNA]</scope>
    <source>
        <strain evidence="19">DSM 9293</strain>
    </source>
</reference>
<dbReference type="InterPro" id="IPR003824">
    <property type="entry name" value="UppP"/>
</dbReference>
<keyword evidence="8 17" id="KW-0133">Cell shape</keyword>
<dbReference type="AlphaFoldDB" id="A0A1W1WLN9"/>
<keyword evidence="11 17" id="KW-0472">Membrane</keyword>
<evidence type="ECO:0000256" key="12">
    <source>
        <dbReference type="ARBA" id="ARBA00023251"/>
    </source>
</evidence>